<comment type="pathway">
    <text evidence="2">Nitrogen metabolism; (S)-allantoin degradation; allantoate from (S)-allantoin: step 1/1.</text>
</comment>
<evidence type="ECO:0000256" key="7">
    <source>
        <dbReference type="ARBA" id="ARBA00022801"/>
    </source>
</evidence>
<dbReference type="Proteomes" id="UP001233999">
    <property type="component" value="Unassembled WGS sequence"/>
</dbReference>
<keyword evidence="8" id="KW-0862">Zinc</keyword>
<dbReference type="GO" id="GO:0008270">
    <property type="term" value="F:zinc ion binding"/>
    <property type="evidence" value="ECO:0007669"/>
    <property type="project" value="InterPro"/>
</dbReference>
<keyword evidence="6" id="KW-0479">Metal-binding</keyword>
<gene>
    <name evidence="10" type="ORF">L9F63_017244</name>
</gene>
<evidence type="ECO:0000313" key="11">
    <source>
        <dbReference type="Proteomes" id="UP001233999"/>
    </source>
</evidence>
<proteinExistence type="inferred from homology"/>
<sequence>VATFYKSSCSIRWNSIPPTTTKENFETKKIAAKGKAHVDVAFWGGVVPGNQTELKDMVKAGVVGFKCFLCPSGVDEFPHVTKDDVEEALKELQGTNSVLAFHAECELNEETVCPSDNPAEYQTFLRSRPPEMEVEAIQLVTNLCSEYGVRCHIVHLSAAEGLPLVRAAKHTGAILTAETCNHYLTLNAEAVPDKATQYKCCPPVRCLQNKEKLWAALASGELEMVVSDHSPCTPDLKQLGRPDANFLTAWGGIASLQFGLSLFWTEARKRGFPISDVSRFMSLNTAQLCGLSNLKGQLKEGMDADFVIWDPSALLQESALDVEESIIQHKNKMTPYLGMTLDGKVIYTVVRGNIVFQKGKFSPPMGQLTYPLTSEL</sequence>
<feature type="domain" description="Amidohydrolase-related" evidence="9">
    <location>
        <begin position="58"/>
        <end position="355"/>
    </location>
</feature>
<dbReference type="InterPro" id="IPR006680">
    <property type="entry name" value="Amidohydro-rel"/>
</dbReference>
<keyword evidence="11" id="KW-1185">Reference proteome</keyword>
<dbReference type="GO" id="GO:0006145">
    <property type="term" value="P:purine nucleobase catabolic process"/>
    <property type="evidence" value="ECO:0007669"/>
    <property type="project" value="TreeGrafter"/>
</dbReference>
<dbReference type="GO" id="GO:0004038">
    <property type="term" value="F:allantoinase activity"/>
    <property type="evidence" value="ECO:0007669"/>
    <property type="project" value="UniProtKB-EC"/>
</dbReference>
<reference evidence="10" key="2">
    <citation type="submission" date="2023-05" db="EMBL/GenBank/DDBJ databases">
        <authorList>
            <person name="Fouks B."/>
        </authorList>
    </citation>
    <scope>NUCLEOTIDE SEQUENCE</scope>
    <source>
        <strain evidence="10">Stay&amp;Tobe</strain>
        <tissue evidence="10">Testes</tissue>
    </source>
</reference>
<accession>A0AAD8EGR5</accession>
<comment type="cofactor">
    <cofactor evidence="1">
        <name>Zn(2+)</name>
        <dbReference type="ChEBI" id="CHEBI:29105"/>
    </cofactor>
</comment>
<dbReference type="GO" id="GO:0000256">
    <property type="term" value="P:allantoin catabolic process"/>
    <property type="evidence" value="ECO:0007669"/>
    <property type="project" value="InterPro"/>
</dbReference>
<evidence type="ECO:0000256" key="8">
    <source>
        <dbReference type="ARBA" id="ARBA00022833"/>
    </source>
</evidence>
<evidence type="ECO:0000256" key="2">
    <source>
        <dbReference type="ARBA" id="ARBA00004968"/>
    </source>
</evidence>
<evidence type="ECO:0000256" key="3">
    <source>
        <dbReference type="ARBA" id="ARBA00010368"/>
    </source>
</evidence>
<keyword evidence="7" id="KW-0378">Hydrolase</keyword>
<feature type="non-terminal residue" evidence="10">
    <location>
        <position position="376"/>
    </location>
</feature>
<dbReference type="InterPro" id="IPR050138">
    <property type="entry name" value="DHOase/Allantoinase_Hydrolase"/>
</dbReference>
<dbReference type="AlphaFoldDB" id="A0AAD8EGR5"/>
<dbReference type="EC" id="3.5.2.5" evidence="5"/>
<dbReference type="SUPFAM" id="SSF51556">
    <property type="entry name" value="Metallo-dependent hydrolases"/>
    <property type="match status" value="1"/>
</dbReference>
<reference evidence="10" key="1">
    <citation type="journal article" date="2023" name="IScience">
        <title>Live-bearing cockroach genome reveals convergent evolutionary mechanisms linked to viviparity in insects and beyond.</title>
        <authorList>
            <person name="Fouks B."/>
            <person name="Harrison M.C."/>
            <person name="Mikhailova A.A."/>
            <person name="Marchal E."/>
            <person name="English S."/>
            <person name="Carruthers M."/>
            <person name="Jennings E.C."/>
            <person name="Chiamaka E.L."/>
            <person name="Frigard R.A."/>
            <person name="Pippel M."/>
            <person name="Attardo G.M."/>
            <person name="Benoit J.B."/>
            <person name="Bornberg-Bauer E."/>
            <person name="Tobe S.S."/>
        </authorList>
    </citation>
    <scope>NUCLEOTIDE SEQUENCE</scope>
    <source>
        <strain evidence="10">Stay&amp;Tobe</strain>
    </source>
</reference>
<dbReference type="Pfam" id="PF01979">
    <property type="entry name" value="Amidohydro_1"/>
    <property type="match status" value="1"/>
</dbReference>
<dbReference type="SUPFAM" id="SSF51338">
    <property type="entry name" value="Composite domain of metallo-dependent hydrolases"/>
    <property type="match status" value="1"/>
</dbReference>
<organism evidence="10 11">
    <name type="scientific">Diploptera punctata</name>
    <name type="common">Pacific beetle cockroach</name>
    <dbReference type="NCBI Taxonomy" id="6984"/>
    <lineage>
        <taxon>Eukaryota</taxon>
        <taxon>Metazoa</taxon>
        <taxon>Ecdysozoa</taxon>
        <taxon>Arthropoda</taxon>
        <taxon>Hexapoda</taxon>
        <taxon>Insecta</taxon>
        <taxon>Pterygota</taxon>
        <taxon>Neoptera</taxon>
        <taxon>Polyneoptera</taxon>
        <taxon>Dictyoptera</taxon>
        <taxon>Blattodea</taxon>
        <taxon>Blaberoidea</taxon>
        <taxon>Blaberidae</taxon>
        <taxon>Diplopterinae</taxon>
        <taxon>Diploptera</taxon>
    </lineage>
</organism>
<evidence type="ECO:0000256" key="5">
    <source>
        <dbReference type="ARBA" id="ARBA00012863"/>
    </source>
</evidence>
<evidence type="ECO:0000256" key="1">
    <source>
        <dbReference type="ARBA" id="ARBA00001947"/>
    </source>
</evidence>
<dbReference type="NCBIfam" id="TIGR03178">
    <property type="entry name" value="allantoinase"/>
    <property type="match status" value="1"/>
</dbReference>
<evidence type="ECO:0000256" key="4">
    <source>
        <dbReference type="ARBA" id="ARBA00011881"/>
    </source>
</evidence>
<evidence type="ECO:0000259" key="9">
    <source>
        <dbReference type="Pfam" id="PF01979"/>
    </source>
</evidence>
<dbReference type="Gene3D" id="2.30.40.10">
    <property type="entry name" value="Urease, subunit C, domain 1"/>
    <property type="match status" value="1"/>
</dbReference>
<dbReference type="InterPro" id="IPR011059">
    <property type="entry name" value="Metal-dep_hydrolase_composite"/>
</dbReference>
<dbReference type="GO" id="GO:0050897">
    <property type="term" value="F:cobalt ion binding"/>
    <property type="evidence" value="ECO:0007669"/>
    <property type="project" value="InterPro"/>
</dbReference>
<name>A0AAD8EGR5_DIPPU</name>
<dbReference type="EMBL" id="JASPKZ010004932">
    <property type="protein sequence ID" value="KAJ9589556.1"/>
    <property type="molecule type" value="Genomic_DNA"/>
</dbReference>
<dbReference type="GO" id="GO:0005737">
    <property type="term" value="C:cytoplasm"/>
    <property type="evidence" value="ECO:0007669"/>
    <property type="project" value="TreeGrafter"/>
</dbReference>
<evidence type="ECO:0000256" key="6">
    <source>
        <dbReference type="ARBA" id="ARBA00022723"/>
    </source>
</evidence>
<comment type="subunit">
    <text evidence="4">Homotetramer.</text>
</comment>
<protein>
    <recommendedName>
        <fullName evidence="5">allantoinase</fullName>
        <ecNumber evidence="5">3.5.2.5</ecNumber>
    </recommendedName>
</protein>
<dbReference type="PANTHER" id="PTHR43668:SF2">
    <property type="entry name" value="ALLANTOINASE"/>
    <property type="match status" value="1"/>
</dbReference>
<dbReference type="Gene3D" id="3.20.20.140">
    <property type="entry name" value="Metal-dependent hydrolases"/>
    <property type="match status" value="1"/>
</dbReference>
<comment type="similarity">
    <text evidence="3">Belongs to the metallo-dependent hydrolases superfamily. Allantoinase family.</text>
</comment>
<dbReference type="PANTHER" id="PTHR43668">
    <property type="entry name" value="ALLANTOINASE"/>
    <property type="match status" value="1"/>
</dbReference>
<dbReference type="InterPro" id="IPR017593">
    <property type="entry name" value="Allantoinase"/>
</dbReference>
<evidence type="ECO:0000313" key="10">
    <source>
        <dbReference type="EMBL" id="KAJ9589556.1"/>
    </source>
</evidence>
<dbReference type="InterPro" id="IPR032466">
    <property type="entry name" value="Metal_Hydrolase"/>
</dbReference>
<comment type="caution">
    <text evidence="10">The sequence shown here is derived from an EMBL/GenBank/DDBJ whole genome shotgun (WGS) entry which is preliminary data.</text>
</comment>